<reference evidence="1 2" key="1">
    <citation type="submission" date="2017-12" db="EMBL/GenBank/DDBJ databases">
        <title>Comparative genomics of Botrytis spp.</title>
        <authorList>
            <person name="Valero-Jimenez C.A."/>
            <person name="Tapia P."/>
            <person name="Veloso J."/>
            <person name="Silva-Moreno E."/>
            <person name="Staats M."/>
            <person name="Valdes J.H."/>
            <person name="Van Kan J.A.L."/>
        </authorList>
    </citation>
    <scope>NUCLEOTIDE SEQUENCE [LARGE SCALE GENOMIC DNA]</scope>
    <source>
        <strain evidence="1 2">Bt9001</strain>
    </source>
</reference>
<dbReference type="InterPro" id="IPR011004">
    <property type="entry name" value="Trimer_LpxA-like_sf"/>
</dbReference>
<dbReference type="OrthoDB" id="3557058at2759"/>
<dbReference type="EMBL" id="PQXH01000041">
    <property type="protein sequence ID" value="TGO15385.1"/>
    <property type="molecule type" value="Genomic_DNA"/>
</dbReference>
<dbReference type="SUPFAM" id="SSF51161">
    <property type="entry name" value="Trimeric LpxA-like enzymes"/>
    <property type="match status" value="1"/>
</dbReference>
<proteinExistence type="predicted"/>
<name>A0A4Z1ESZ2_9HELO</name>
<gene>
    <name evidence="1" type="ORF">BTUL_0041g00710</name>
</gene>
<evidence type="ECO:0000313" key="2">
    <source>
        <dbReference type="Proteomes" id="UP000297777"/>
    </source>
</evidence>
<comment type="caution">
    <text evidence="1">The sequence shown here is derived from an EMBL/GenBank/DDBJ whole genome shotgun (WGS) entry which is preliminary data.</text>
</comment>
<organism evidence="1 2">
    <name type="scientific">Botrytis tulipae</name>
    <dbReference type="NCBI Taxonomy" id="87230"/>
    <lineage>
        <taxon>Eukaryota</taxon>
        <taxon>Fungi</taxon>
        <taxon>Dikarya</taxon>
        <taxon>Ascomycota</taxon>
        <taxon>Pezizomycotina</taxon>
        <taxon>Leotiomycetes</taxon>
        <taxon>Helotiales</taxon>
        <taxon>Sclerotiniaceae</taxon>
        <taxon>Botrytis</taxon>
    </lineage>
</organism>
<accession>A0A4Z1ESZ2</accession>
<dbReference type="AlphaFoldDB" id="A0A4Z1ESZ2"/>
<evidence type="ECO:0000313" key="1">
    <source>
        <dbReference type="EMBL" id="TGO15385.1"/>
    </source>
</evidence>
<keyword evidence="2" id="KW-1185">Reference proteome</keyword>
<dbReference type="Gene3D" id="2.160.10.10">
    <property type="entry name" value="Hexapeptide repeat proteins"/>
    <property type="match status" value="1"/>
</dbReference>
<protein>
    <submittedName>
        <fullName evidence="1">Uncharacterized protein</fullName>
    </submittedName>
</protein>
<dbReference type="Proteomes" id="UP000297777">
    <property type="component" value="Unassembled WGS sequence"/>
</dbReference>
<sequence length="185" mass="19814">MAYISPNIDFDRHEREALTNFTGQNVYSTSIDTYGYANLQICSSEAAAGLAATNTILIEYNTVIADARCSGFDASKIKISGTSGVIICEPGIIGDMVHLNASGEKIILKSRCRIDNDVYIGPGVVIGIGVHVYANVQIAGHAEINNHTRVEPGVKIGWNARIGANNPHVENTAASISRRIGDEKK</sequence>